<protein>
    <submittedName>
        <fullName evidence="1">Uncharacterized protein</fullName>
    </submittedName>
</protein>
<organism evidence="1 2">
    <name type="scientific">Penstemon smallii</name>
    <dbReference type="NCBI Taxonomy" id="265156"/>
    <lineage>
        <taxon>Eukaryota</taxon>
        <taxon>Viridiplantae</taxon>
        <taxon>Streptophyta</taxon>
        <taxon>Embryophyta</taxon>
        <taxon>Tracheophyta</taxon>
        <taxon>Spermatophyta</taxon>
        <taxon>Magnoliopsida</taxon>
        <taxon>eudicotyledons</taxon>
        <taxon>Gunneridae</taxon>
        <taxon>Pentapetalae</taxon>
        <taxon>asterids</taxon>
        <taxon>lamiids</taxon>
        <taxon>Lamiales</taxon>
        <taxon>Plantaginaceae</taxon>
        <taxon>Cheloneae</taxon>
        <taxon>Penstemon</taxon>
    </lineage>
</organism>
<evidence type="ECO:0000313" key="1">
    <source>
        <dbReference type="EMBL" id="KAL3833856.1"/>
    </source>
</evidence>
<keyword evidence="2" id="KW-1185">Reference proteome</keyword>
<dbReference type="AlphaFoldDB" id="A0ABD3TA59"/>
<dbReference type="Proteomes" id="UP001634393">
    <property type="component" value="Unassembled WGS sequence"/>
</dbReference>
<evidence type="ECO:0000313" key="2">
    <source>
        <dbReference type="Proteomes" id="UP001634393"/>
    </source>
</evidence>
<gene>
    <name evidence="1" type="ORF">ACJIZ3_008592</name>
</gene>
<name>A0ABD3TA59_9LAMI</name>
<dbReference type="EMBL" id="JBJXBP010000004">
    <property type="protein sequence ID" value="KAL3833856.1"/>
    <property type="molecule type" value="Genomic_DNA"/>
</dbReference>
<comment type="caution">
    <text evidence="1">The sequence shown here is derived from an EMBL/GenBank/DDBJ whole genome shotgun (WGS) entry which is preliminary data.</text>
</comment>
<proteinExistence type="predicted"/>
<sequence>MTATVGGKKICVSAAVLSELYGLKNEGGDVTELGAEKEEEFLEMATRNLNIGHPLLEMARQAVSNKFKGRISRVDIKGEPVVAQHKHTSIE</sequence>
<accession>A0ABD3TA59</accession>
<reference evidence="1 2" key="1">
    <citation type="submission" date="2024-12" db="EMBL/GenBank/DDBJ databases">
        <title>The unique morphological basis and parallel evolutionary history of personate flowers in Penstemon.</title>
        <authorList>
            <person name="Depatie T.H."/>
            <person name="Wessinger C.A."/>
        </authorList>
    </citation>
    <scope>NUCLEOTIDE SEQUENCE [LARGE SCALE GENOMIC DNA]</scope>
    <source>
        <strain evidence="1">WTNN_2</strain>
        <tissue evidence="1">Leaf</tissue>
    </source>
</reference>